<evidence type="ECO:0000313" key="1">
    <source>
        <dbReference type="EMBL" id="GAA2151016.1"/>
    </source>
</evidence>
<accession>A0ABP5LP02</accession>
<proteinExistence type="predicted"/>
<reference evidence="2" key="1">
    <citation type="journal article" date="2019" name="Int. J. Syst. Evol. Microbiol.">
        <title>The Global Catalogue of Microorganisms (GCM) 10K type strain sequencing project: providing services to taxonomists for standard genome sequencing and annotation.</title>
        <authorList>
            <consortium name="The Broad Institute Genomics Platform"/>
            <consortium name="The Broad Institute Genome Sequencing Center for Infectious Disease"/>
            <person name="Wu L."/>
            <person name="Ma J."/>
        </authorList>
    </citation>
    <scope>NUCLEOTIDE SEQUENCE [LARGE SCALE GENOMIC DNA]</scope>
    <source>
        <strain evidence="2">JCM 14560</strain>
    </source>
</reference>
<dbReference type="EMBL" id="BAAANT010000030">
    <property type="protein sequence ID" value="GAA2151016.1"/>
    <property type="molecule type" value="Genomic_DNA"/>
</dbReference>
<comment type="caution">
    <text evidence="1">The sequence shown here is derived from an EMBL/GenBank/DDBJ whole genome shotgun (WGS) entry which is preliminary data.</text>
</comment>
<gene>
    <name evidence="1" type="ORF">GCM10009760_45990</name>
</gene>
<sequence>MRTILRGLVGVTGAIAVSGLLPLQGAVAAAHDQPGQRVLTLSAGCHDAGSQQYHDWATTPANLQGGNDTGTHCGISVYTGYFNAAMDIQLTLSAASVAASGYTPQQLGQMLSVRSNFERVDTPSVVWQGRHWTAGPDGSLTLDIPDCNNRCRSNGETIDLDISGAPLSDTVALNGRLTLTDSANAMTTSEPVSLNYTGNGGHITLGTPGTFVPVPPARLLDTRYGTGAPKAKVGAGQSVGVQVTGQGGIPADGVTAVVLNVTATNPTAGSYVTAYPDGSTRPTASNLNFSAGQTIPNQVTVPVTNGKVDLYNRAGSVDLLADISGYYRAGDSGSRYTGIGPLRMLDTRDGTGAPQAKLGPTQMISLDVVNGSGVLPVLPGGVTAVVLNVTATNPTADSYVSVYPDGSTRPTVSNLNFSAGQTIPNQVTVPVTNGKVDLYNRAGSVDLVADLSGYYSANGSLFVPTGPTRVLDTRQGIGGYGTPFGPDKANQVVPNSWQYGVPPYAVTDVVLNVTATDATAGSYLSVFPAIPAPPRPNFSNLNFGAGQTIPNAVTSSLGDGTTAFVGGGVGVVNDGLDIYNRAGSVNVVADIGGYFTAG</sequence>
<protein>
    <submittedName>
        <fullName evidence="1">Uncharacterized protein</fullName>
    </submittedName>
</protein>
<name>A0ABP5LP02_9ACTN</name>
<dbReference type="RefSeq" id="WP_344467819.1">
    <property type="nucleotide sequence ID" value="NZ_BAAANT010000030.1"/>
</dbReference>
<dbReference type="Proteomes" id="UP001422759">
    <property type="component" value="Unassembled WGS sequence"/>
</dbReference>
<evidence type="ECO:0000313" key="2">
    <source>
        <dbReference type="Proteomes" id="UP001422759"/>
    </source>
</evidence>
<keyword evidence="2" id="KW-1185">Reference proteome</keyword>
<organism evidence="1 2">
    <name type="scientific">Kitasatospora kazusensis</name>
    <dbReference type="NCBI Taxonomy" id="407974"/>
    <lineage>
        <taxon>Bacteria</taxon>
        <taxon>Bacillati</taxon>
        <taxon>Actinomycetota</taxon>
        <taxon>Actinomycetes</taxon>
        <taxon>Kitasatosporales</taxon>
        <taxon>Streptomycetaceae</taxon>
        <taxon>Kitasatospora</taxon>
    </lineage>
</organism>